<dbReference type="EMBL" id="GISG01183869">
    <property type="protein sequence ID" value="MBA4654511.1"/>
    <property type="molecule type" value="Transcribed_RNA"/>
</dbReference>
<sequence>MVHKVWDLAAKHSWLPSTLFPPGCQDLFHCLSKIKSFHDSKALQKFSFLLCSIWKSKNAAVFNNEIFNPVACLIRAKKASAEWRIRTCMSVDHYFRGSSSSLGTPTHLVRWYPPPPGFVKLNFDGSLINFQQQEASSFGIGQEDS</sequence>
<name>A0A7C9A002_OPUST</name>
<proteinExistence type="predicted"/>
<dbReference type="AlphaFoldDB" id="A0A7C9A002"/>
<evidence type="ECO:0000313" key="1">
    <source>
        <dbReference type="EMBL" id="MBA4654511.1"/>
    </source>
</evidence>
<reference evidence="1" key="2">
    <citation type="submission" date="2020-07" db="EMBL/GenBank/DDBJ databases">
        <authorList>
            <person name="Vera ALvarez R."/>
            <person name="Arias-Moreno D.M."/>
            <person name="Jimenez-Jacinto V."/>
            <person name="Jimenez-Bremont J.F."/>
            <person name="Swaminathan K."/>
            <person name="Moose S.P."/>
            <person name="Guerrero-Gonzalez M.L."/>
            <person name="Marino-Ramirez L."/>
            <person name="Landsman D."/>
            <person name="Rodriguez-Kessler M."/>
            <person name="Delgado-Sanchez P."/>
        </authorList>
    </citation>
    <scope>NUCLEOTIDE SEQUENCE</scope>
    <source>
        <tissue evidence="1">Cladode</tissue>
    </source>
</reference>
<organism evidence="1">
    <name type="scientific">Opuntia streptacantha</name>
    <name type="common">Prickly pear cactus</name>
    <name type="synonym">Opuntia cardona</name>
    <dbReference type="NCBI Taxonomy" id="393608"/>
    <lineage>
        <taxon>Eukaryota</taxon>
        <taxon>Viridiplantae</taxon>
        <taxon>Streptophyta</taxon>
        <taxon>Embryophyta</taxon>
        <taxon>Tracheophyta</taxon>
        <taxon>Spermatophyta</taxon>
        <taxon>Magnoliopsida</taxon>
        <taxon>eudicotyledons</taxon>
        <taxon>Gunneridae</taxon>
        <taxon>Pentapetalae</taxon>
        <taxon>Caryophyllales</taxon>
        <taxon>Cactineae</taxon>
        <taxon>Cactaceae</taxon>
        <taxon>Opuntioideae</taxon>
        <taxon>Opuntia</taxon>
    </lineage>
</organism>
<reference evidence="1" key="1">
    <citation type="journal article" date="2013" name="J. Plant Res.">
        <title>Effect of fungi and light on seed germination of three Opuntia species from semiarid lands of central Mexico.</title>
        <authorList>
            <person name="Delgado-Sanchez P."/>
            <person name="Jimenez-Bremont J.F."/>
            <person name="Guerrero-Gonzalez Mde L."/>
            <person name="Flores J."/>
        </authorList>
    </citation>
    <scope>NUCLEOTIDE SEQUENCE</scope>
    <source>
        <tissue evidence="1">Cladode</tissue>
    </source>
</reference>
<accession>A0A7C9A002</accession>
<protein>
    <submittedName>
        <fullName evidence="1">Uncharacterized protein</fullName>
    </submittedName>
</protein>